<name>A0A239KHZ7_9FIRM</name>
<evidence type="ECO:0000313" key="3">
    <source>
        <dbReference type="Proteomes" id="UP000198304"/>
    </source>
</evidence>
<evidence type="ECO:0000313" key="2">
    <source>
        <dbReference type="EMBL" id="SNT17987.1"/>
    </source>
</evidence>
<keyword evidence="3" id="KW-1185">Reference proteome</keyword>
<proteinExistence type="predicted"/>
<sequence length="149" mass="17305">MSIIKIFRILFILVVVISIIVMINYNSTTTDRFLDFLDDIKNWSAEGSIQNIEVINYTQSETEIELITEKEIINEIILLLLSSEYNSNGNIYLKSDDILYQISITRSGYNTEVPISFTIEFIVYNNISYSMDTITMKNLVELFNSQLKF</sequence>
<keyword evidence="1" id="KW-0812">Transmembrane</keyword>
<dbReference type="EMBL" id="FZOJ01000048">
    <property type="protein sequence ID" value="SNT17987.1"/>
    <property type="molecule type" value="Genomic_DNA"/>
</dbReference>
<keyword evidence="1" id="KW-1133">Transmembrane helix</keyword>
<feature type="transmembrane region" description="Helical" evidence="1">
    <location>
        <begin position="6"/>
        <end position="25"/>
    </location>
</feature>
<keyword evidence="1" id="KW-0472">Membrane</keyword>
<accession>A0A239KHZ7</accession>
<gene>
    <name evidence="2" type="ORF">SAMN05446037_104818</name>
</gene>
<organism evidence="2 3">
    <name type="scientific">Anaerovirgula multivorans</name>
    <dbReference type="NCBI Taxonomy" id="312168"/>
    <lineage>
        <taxon>Bacteria</taxon>
        <taxon>Bacillati</taxon>
        <taxon>Bacillota</taxon>
        <taxon>Clostridia</taxon>
        <taxon>Peptostreptococcales</taxon>
        <taxon>Natronincolaceae</taxon>
        <taxon>Anaerovirgula</taxon>
    </lineage>
</organism>
<protein>
    <submittedName>
        <fullName evidence="2">Uncharacterized protein</fullName>
    </submittedName>
</protein>
<dbReference type="AlphaFoldDB" id="A0A239KHZ7"/>
<evidence type="ECO:0000256" key="1">
    <source>
        <dbReference type="SAM" id="Phobius"/>
    </source>
</evidence>
<dbReference type="Proteomes" id="UP000198304">
    <property type="component" value="Unassembled WGS sequence"/>
</dbReference>
<reference evidence="3" key="1">
    <citation type="submission" date="2017-06" db="EMBL/GenBank/DDBJ databases">
        <authorList>
            <person name="Varghese N."/>
            <person name="Submissions S."/>
        </authorList>
    </citation>
    <scope>NUCLEOTIDE SEQUENCE [LARGE SCALE GENOMIC DNA]</scope>
    <source>
        <strain evidence="3">SCA</strain>
    </source>
</reference>